<proteinExistence type="predicted"/>
<sequence>MTRVKKNRSLKRIHSVKTGSISKLKRAAGVDRQVGKRVKGRRTLSAYEKFLLENPDASEAAKAAQKAAEKAALAKAEAAAEAAAKAESARTAKTEKETSSQDKQRAERPKSLLDQLDNKDIGDIY</sequence>
<evidence type="ECO:0000256" key="1">
    <source>
        <dbReference type="SAM" id="MobiDB-lite"/>
    </source>
</evidence>
<dbReference type="Proteomes" id="UP000596074">
    <property type="component" value="Chromosome"/>
</dbReference>
<organism evidence="2 3">
    <name type="scientific">Venatoribacter cucullus</name>
    <dbReference type="NCBI Taxonomy" id="2661630"/>
    <lineage>
        <taxon>Bacteria</taxon>
        <taxon>Pseudomonadati</taxon>
        <taxon>Pseudomonadota</taxon>
        <taxon>Gammaproteobacteria</taxon>
        <taxon>Oceanospirillales</taxon>
        <taxon>Oceanospirillaceae</taxon>
        <taxon>Venatoribacter</taxon>
    </lineage>
</organism>
<gene>
    <name evidence="2" type="ORF">GJQ55_07200</name>
</gene>
<reference evidence="2 3" key="1">
    <citation type="submission" date="2019-11" db="EMBL/GenBank/DDBJ databases">
        <title>Venatorbacter sp. nov. a predator of Campylobacter and other Gram-negative bacteria.</title>
        <authorList>
            <person name="Saeedi A."/>
            <person name="Cummings N.J."/>
            <person name="Connerton I.F."/>
            <person name="Connerton P.L."/>
        </authorList>
    </citation>
    <scope>NUCLEOTIDE SEQUENCE [LARGE SCALE GENOMIC DNA]</scope>
    <source>
        <strain evidence="2">XL5</strain>
    </source>
</reference>
<feature type="compositionally biased region" description="Basic and acidic residues" evidence="1">
    <location>
        <begin position="87"/>
        <end position="125"/>
    </location>
</feature>
<feature type="region of interest" description="Disordered" evidence="1">
    <location>
        <begin position="76"/>
        <end position="125"/>
    </location>
</feature>
<evidence type="ECO:0000313" key="3">
    <source>
        <dbReference type="Proteomes" id="UP000596074"/>
    </source>
</evidence>
<keyword evidence="3" id="KW-1185">Reference proteome</keyword>
<dbReference type="RefSeq" id="WP_228344317.1">
    <property type="nucleotide sequence ID" value="NZ_CP046056.1"/>
</dbReference>
<dbReference type="AlphaFoldDB" id="A0A9X7UWE0"/>
<dbReference type="EMBL" id="CP046056">
    <property type="protein sequence ID" value="QQD24277.1"/>
    <property type="molecule type" value="Genomic_DNA"/>
</dbReference>
<feature type="compositionally biased region" description="Low complexity" evidence="1">
    <location>
        <begin position="76"/>
        <end position="86"/>
    </location>
</feature>
<protein>
    <submittedName>
        <fullName evidence="2">Uncharacterized protein</fullName>
    </submittedName>
</protein>
<name>A0A9X7UWE0_9GAMM</name>
<accession>A0A9X7UWE0</accession>
<evidence type="ECO:0000313" key="2">
    <source>
        <dbReference type="EMBL" id="QQD24277.1"/>
    </source>
</evidence>
<dbReference type="KEGG" id="vcw:GJQ55_07200"/>